<protein>
    <submittedName>
        <fullName evidence="1">Rpoc1p</fullName>
    </submittedName>
</protein>
<keyword evidence="2" id="KW-1185">Reference proteome</keyword>
<organism evidence="1 2">
    <name type="scientific">Datura stramonium</name>
    <name type="common">Jimsonweed</name>
    <name type="synonym">Common thornapple</name>
    <dbReference type="NCBI Taxonomy" id="4076"/>
    <lineage>
        <taxon>Eukaryota</taxon>
        <taxon>Viridiplantae</taxon>
        <taxon>Streptophyta</taxon>
        <taxon>Embryophyta</taxon>
        <taxon>Tracheophyta</taxon>
        <taxon>Spermatophyta</taxon>
        <taxon>Magnoliopsida</taxon>
        <taxon>eudicotyledons</taxon>
        <taxon>Gunneridae</taxon>
        <taxon>Pentapetalae</taxon>
        <taxon>asterids</taxon>
        <taxon>lamiids</taxon>
        <taxon>Solanales</taxon>
        <taxon>Solanaceae</taxon>
        <taxon>Solanoideae</taxon>
        <taxon>Datureae</taxon>
        <taxon>Datura</taxon>
    </lineage>
</organism>
<sequence>MSISNFLSIHIGKFRLSLLGVINGGMGICWFDKPKKNNHRFVLTLKRPALLKKIDSKGFDTFRNREISTGPGAIREKLADLDLQIIIENSLVEWEELGEEG</sequence>
<accession>A0ABS8VKN4</accession>
<evidence type="ECO:0000313" key="2">
    <source>
        <dbReference type="Proteomes" id="UP000823775"/>
    </source>
</evidence>
<gene>
    <name evidence="1" type="primary">RPOC1_5</name>
    <name evidence="1" type="ORF">HAX54_037117</name>
</gene>
<proteinExistence type="predicted"/>
<name>A0ABS8VKN4_DATST</name>
<dbReference type="Proteomes" id="UP000823775">
    <property type="component" value="Unassembled WGS sequence"/>
</dbReference>
<evidence type="ECO:0000313" key="1">
    <source>
        <dbReference type="EMBL" id="MCD9646876.1"/>
    </source>
</evidence>
<comment type="caution">
    <text evidence="1">The sequence shown here is derived from an EMBL/GenBank/DDBJ whole genome shotgun (WGS) entry which is preliminary data.</text>
</comment>
<dbReference type="EMBL" id="JACEIK010004941">
    <property type="protein sequence ID" value="MCD9646876.1"/>
    <property type="molecule type" value="Genomic_DNA"/>
</dbReference>
<reference evidence="1 2" key="1">
    <citation type="journal article" date="2021" name="BMC Genomics">
        <title>Datura genome reveals duplications of psychoactive alkaloid biosynthetic genes and high mutation rate following tissue culture.</title>
        <authorList>
            <person name="Rajewski A."/>
            <person name="Carter-House D."/>
            <person name="Stajich J."/>
            <person name="Litt A."/>
        </authorList>
    </citation>
    <scope>NUCLEOTIDE SEQUENCE [LARGE SCALE GENOMIC DNA]</scope>
    <source>
        <strain evidence="1">AR-01</strain>
    </source>
</reference>